<dbReference type="Proteomes" id="UP000373449">
    <property type="component" value="Unassembled WGS sequence"/>
</dbReference>
<dbReference type="Pfam" id="PF03062">
    <property type="entry name" value="MBOAT"/>
    <property type="match status" value="1"/>
</dbReference>
<feature type="transmembrane region" description="Helical" evidence="12">
    <location>
        <begin position="361"/>
        <end position="378"/>
    </location>
</feature>
<evidence type="ECO:0000256" key="1">
    <source>
        <dbReference type="ARBA" id="ARBA00004651"/>
    </source>
</evidence>
<feature type="transmembrane region" description="Helical" evidence="12">
    <location>
        <begin position="311"/>
        <end position="341"/>
    </location>
</feature>
<keyword evidence="15" id="KW-1185">Reference proteome</keyword>
<comment type="similarity">
    <text evidence="3 11">Belongs to the membrane-bound acyltransferase family.</text>
</comment>
<organism evidence="13 15">
    <name type="scientific">Budvicia aquatica</name>
    <dbReference type="NCBI Taxonomy" id="82979"/>
    <lineage>
        <taxon>Bacteria</taxon>
        <taxon>Pseudomonadati</taxon>
        <taxon>Pseudomonadota</taxon>
        <taxon>Gammaproteobacteria</taxon>
        <taxon>Enterobacterales</taxon>
        <taxon>Budviciaceae</taxon>
        <taxon>Budvicia</taxon>
    </lineage>
</organism>
<dbReference type="GO" id="GO:0042121">
    <property type="term" value="P:alginic acid biosynthetic process"/>
    <property type="evidence" value="ECO:0007669"/>
    <property type="project" value="UniProtKB-UniRule"/>
</dbReference>
<evidence type="ECO:0000256" key="5">
    <source>
        <dbReference type="ARBA" id="ARBA00022679"/>
    </source>
</evidence>
<evidence type="ECO:0000313" key="13">
    <source>
        <dbReference type="EMBL" id="PHI29349.1"/>
    </source>
</evidence>
<feature type="transmembrane region" description="Helical" evidence="12">
    <location>
        <begin position="440"/>
        <end position="467"/>
    </location>
</feature>
<evidence type="ECO:0000256" key="3">
    <source>
        <dbReference type="ARBA" id="ARBA00010323"/>
    </source>
</evidence>
<keyword evidence="7 11" id="KW-0016">Alginate biosynthesis</keyword>
<proteinExistence type="inferred from homology"/>
<feature type="transmembrane region" description="Helical" evidence="12">
    <location>
        <begin position="40"/>
        <end position="63"/>
    </location>
</feature>
<dbReference type="EC" id="2.3.1.-" evidence="11"/>
<feature type="transmembrane region" description="Helical" evidence="12">
    <location>
        <begin position="187"/>
        <end position="209"/>
    </location>
</feature>
<dbReference type="EMBL" id="CAADJA010000002">
    <property type="protein sequence ID" value="VFS47587.1"/>
    <property type="molecule type" value="Genomic_DNA"/>
</dbReference>
<evidence type="ECO:0000256" key="7">
    <source>
        <dbReference type="ARBA" id="ARBA00022841"/>
    </source>
</evidence>
<evidence type="ECO:0000256" key="6">
    <source>
        <dbReference type="ARBA" id="ARBA00022692"/>
    </source>
</evidence>
<feature type="transmembrane region" description="Helical" evidence="12">
    <location>
        <begin position="118"/>
        <end position="139"/>
    </location>
</feature>
<keyword evidence="10 11" id="KW-0012">Acyltransferase</keyword>
<dbReference type="GO" id="GO:0005886">
    <property type="term" value="C:plasma membrane"/>
    <property type="evidence" value="ECO:0007669"/>
    <property type="project" value="UniProtKB-SubCell"/>
</dbReference>
<evidence type="ECO:0000256" key="8">
    <source>
        <dbReference type="ARBA" id="ARBA00022989"/>
    </source>
</evidence>
<feature type="transmembrane region" description="Helical" evidence="12">
    <location>
        <begin position="239"/>
        <end position="261"/>
    </location>
</feature>
<dbReference type="AlphaFoldDB" id="A0A2C6CRN9"/>
<dbReference type="InterPro" id="IPR028362">
    <property type="entry name" value="AlgI"/>
</dbReference>
<evidence type="ECO:0000256" key="2">
    <source>
        <dbReference type="ARBA" id="ARBA00005182"/>
    </source>
</evidence>
<evidence type="ECO:0000256" key="4">
    <source>
        <dbReference type="ARBA" id="ARBA00022475"/>
    </source>
</evidence>
<dbReference type="InterPro" id="IPR024194">
    <property type="entry name" value="Ac/AlaTfrase_AlgI/DltB"/>
</dbReference>
<gene>
    <name evidence="14" type="primary">dltB</name>
    <name evidence="13" type="ORF">CRN84_08425</name>
    <name evidence="14" type="ORF">NCTC12282_02525</name>
</gene>
<dbReference type="STRING" id="1111728.GCA_000427805_02132"/>
<evidence type="ECO:0000313" key="15">
    <source>
        <dbReference type="Proteomes" id="UP000224974"/>
    </source>
</evidence>
<dbReference type="PIRSF" id="PIRSF016636">
    <property type="entry name" value="AlgI_DltB"/>
    <property type="match status" value="1"/>
</dbReference>
<feature type="transmembrane region" description="Helical" evidence="12">
    <location>
        <begin position="12"/>
        <end position="34"/>
    </location>
</feature>
<evidence type="ECO:0000256" key="9">
    <source>
        <dbReference type="ARBA" id="ARBA00023136"/>
    </source>
</evidence>
<comment type="pathway">
    <text evidence="2 11">Glycan biosynthesis; alginate biosynthesis.</text>
</comment>
<evidence type="ECO:0000256" key="12">
    <source>
        <dbReference type="SAM" id="Phobius"/>
    </source>
</evidence>
<evidence type="ECO:0000256" key="11">
    <source>
        <dbReference type="PIRNR" id="PIRNR016636"/>
    </source>
</evidence>
<feature type="transmembrane region" description="Helical" evidence="12">
    <location>
        <begin position="398"/>
        <end position="420"/>
    </location>
</feature>
<dbReference type="PANTHER" id="PTHR13285">
    <property type="entry name" value="ACYLTRANSFERASE"/>
    <property type="match status" value="1"/>
</dbReference>
<keyword evidence="4 11" id="KW-1003">Cell membrane</keyword>
<protein>
    <recommendedName>
        <fullName evidence="11">Probable alginate O-acetylase</fullName>
        <ecNumber evidence="11">2.3.1.-</ecNumber>
    </recommendedName>
</protein>
<comment type="subcellular location">
    <subcellularLocation>
        <location evidence="11">Cell inner membrane</location>
    </subcellularLocation>
    <subcellularLocation>
        <location evidence="1">Cell membrane</location>
        <topology evidence="1">Multi-pass membrane protein</topology>
    </subcellularLocation>
</comment>
<dbReference type="UniPathway" id="UPA00286"/>
<reference evidence="13" key="2">
    <citation type="submission" date="2017-09" db="EMBL/GenBank/DDBJ databases">
        <title>FDA dAtabase for Regulatory Grade micrObial Sequences (FDA-ARGOS): Supporting development and validation of Infectious Disease Dx tests.</title>
        <authorList>
            <person name="Minogue T."/>
            <person name="Wolcott M."/>
            <person name="Wasieloski L."/>
            <person name="Aguilar W."/>
            <person name="Moore D."/>
            <person name="Tallon L.J."/>
            <person name="Sadzewicz L."/>
            <person name="Ott S."/>
            <person name="Zhao X."/>
            <person name="Nagaraj S."/>
            <person name="Vavikolanu K."/>
            <person name="Aluvathingal J."/>
            <person name="Nadendla S."/>
            <person name="Sichtig H."/>
        </authorList>
    </citation>
    <scope>NUCLEOTIDE SEQUENCE</scope>
    <source>
        <strain evidence="13">FDAARGOS_387</strain>
    </source>
</reference>
<feature type="transmembrane region" description="Helical" evidence="12">
    <location>
        <begin position="75"/>
        <end position="93"/>
    </location>
</feature>
<evidence type="ECO:0000313" key="14">
    <source>
        <dbReference type="EMBL" id="VFS47587.1"/>
    </source>
</evidence>
<keyword evidence="11" id="KW-0997">Cell inner membrane</keyword>
<dbReference type="RefSeq" id="WP_029094856.1">
    <property type="nucleotide sequence ID" value="NZ_CAADJA010000002.1"/>
</dbReference>
<dbReference type="OrthoDB" id="139172at2"/>
<dbReference type="InterPro" id="IPR051085">
    <property type="entry name" value="MB_O-acyltransferase"/>
</dbReference>
<evidence type="ECO:0000313" key="16">
    <source>
        <dbReference type="Proteomes" id="UP000373449"/>
    </source>
</evidence>
<keyword evidence="8 12" id="KW-1133">Transmembrane helix</keyword>
<dbReference type="Proteomes" id="UP000224974">
    <property type="component" value="Unassembled WGS sequence"/>
</dbReference>
<keyword evidence="9 11" id="KW-0472">Membrane</keyword>
<name>A0A2C6CRN9_9GAMM</name>
<evidence type="ECO:0000256" key="10">
    <source>
        <dbReference type="ARBA" id="ARBA00023315"/>
    </source>
</evidence>
<feature type="transmembrane region" description="Helical" evidence="12">
    <location>
        <begin position="151"/>
        <end position="167"/>
    </location>
</feature>
<keyword evidence="5 11" id="KW-0808">Transferase</keyword>
<reference evidence="15" key="1">
    <citation type="submission" date="2017-09" db="EMBL/GenBank/DDBJ databases">
        <title>FDA dAtabase for Regulatory Grade micrObial Sequences (FDA-ARGOS): Supporting development and validation of Infectious Disease Dx tests.</title>
        <authorList>
            <person name="Minogue T."/>
            <person name="Wolcott M."/>
            <person name="Wasieloski L."/>
            <person name="Aguilar W."/>
            <person name="Moore D."/>
            <person name="Tallon L."/>
            <person name="Sadzewicz L."/>
            <person name="Ott S."/>
            <person name="Zhao X."/>
            <person name="Nagaraj S."/>
            <person name="Vavikolanu K."/>
            <person name="Aluvathingal J."/>
            <person name="Nadendla S."/>
            <person name="Sichtig H."/>
        </authorList>
    </citation>
    <scope>NUCLEOTIDE SEQUENCE [LARGE SCALE GENOMIC DNA]</scope>
    <source>
        <strain evidence="15">FDAARGOS_387</strain>
    </source>
</reference>
<keyword evidence="6 11" id="KW-0812">Transmembrane</keyword>
<accession>A0A2C6CRN9</accession>
<dbReference type="EMBL" id="PDDX01000001">
    <property type="protein sequence ID" value="PHI29349.1"/>
    <property type="molecule type" value="Genomic_DNA"/>
</dbReference>
<sequence length="469" mass="52962">MSFFSLDFSYYFLVFFLLYWLLRPYVVVQNYLLIAASYLFVYSFSAGSAIILLGYSILIYLLGRLATVLKGKKPVYLLLTTLVVLCFGLFKYYPFFREGLQSQLAQMGLAVDMPTLDLLVPLGLSFYAFHSISYVVSVCKEEIKPASFPDVILYLCFLPSLVAGPINRAKIFLPQIHPTEPRELLDINRAIALIAWAIAKLFLFSAFLADNYVNGVFEAPDSANPLQVLIAIYAYAWQIYFNFSGYTNLVTGLALLLGFQVPKNFSSPYLSQNLQEFWKRWHISLSLFIRDYVYIPLGGNRNGFMRKNANLMAAMVISGIWHGAGINFILWGALHGLGLILYNIKNKFRPTPTNSHGASNLLARLLTFHYVCFAWIFFRASDFGSASVMLNKLTDISLTSLVSDSNAVIVWLFIILVSVYPQWARIKASLVSTVEKLPWYAYPIPLVAFLTLVFMFAPAGVPGFIYANF</sequence>
<dbReference type="GO" id="GO:0016746">
    <property type="term" value="F:acyltransferase activity"/>
    <property type="evidence" value="ECO:0007669"/>
    <property type="project" value="UniProtKB-KW"/>
</dbReference>
<dbReference type="InterPro" id="IPR004299">
    <property type="entry name" value="MBOAT_fam"/>
</dbReference>
<dbReference type="PANTHER" id="PTHR13285:SF23">
    <property type="entry name" value="TEICHOIC ACID D-ALANYLTRANSFERASE"/>
    <property type="match status" value="1"/>
</dbReference>
<dbReference type="PIRSF" id="PIRSF500217">
    <property type="entry name" value="AlgI"/>
    <property type="match status" value="1"/>
</dbReference>
<reference evidence="14 16" key="3">
    <citation type="submission" date="2019-03" db="EMBL/GenBank/DDBJ databases">
        <authorList>
            <consortium name="Pathogen Informatics"/>
        </authorList>
    </citation>
    <scope>NUCLEOTIDE SEQUENCE [LARGE SCALE GENOMIC DNA]</scope>
    <source>
        <strain evidence="14 16">NCTC12282</strain>
    </source>
</reference>